<gene>
    <name evidence="1" type="ORF">JCM19237_3541</name>
</gene>
<sequence>MSGSMTAGTITSRLLGQADNTVFEADNDIIAANTDSAKMS</sequence>
<dbReference type="EMBL" id="BBMN01000006">
    <property type="protein sequence ID" value="GAL05158.1"/>
    <property type="molecule type" value="Genomic_DNA"/>
</dbReference>
<dbReference type="Proteomes" id="UP000029227">
    <property type="component" value="Unassembled WGS sequence"/>
</dbReference>
<organism evidence="1 2">
    <name type="scientific">Photobacterium aphoticum</name>
    <dbReference type="NCBI Taxonomy" id="754436"/>
    <lineage>
        <taxon>Bacteria</taxon>
        <taxon>Pseudomonadati</taxon>
        <taxon>Pseudomonadota</taxon>
        <taxon>Gammaproteobacteria</taxon>
        <taxon>Vibrionales</taxon>
        <taxon>Vibrionaceae</taxon>
        <taxon>Photobacterium</taxon>
    </lineage>
</organism>
<reference evidence="1 2" key="1">
    <citation type="journal article" date="2014" name="Genome Announc.">
        <title>Draft Genome Sequences of Two Vibrionaceae Species, Vibrio ponticus C121 and Photobacterium aphoticum C119, Isolated as Coral Reef Microbiota.</title>
        <authorList>
            <person name="Al-saari N."/>
            <person name="Meirelles P.M."/>
            <person name="Mino S."/>
            <person name="Suda W."/>
            <person name="Oshima K."/>
            <person name="Hattori M."/>
            <person name="Ohkuma M."/>
            <person name="Thompson F.L."/>
            <person name="Gomez-Gil B."/>
            <person name="Sawabe T."/>
            <person name="Sawabe T."/>
        </authorList>
    </citation>
    <scope>NUCLEOTIDE SEQUENCE [LARGE SCALE GENOMIC DNA]</scope>
    <source>
        <strain evidence="1 2">JCM 19237</strain>
    </source>
</reference>
<dbReference type="STRING" id="754436.JCM19237_3541"/>
<name>A0A090QSB7_9GAMM</name>
<accession>A0A090QSB7</accession>
<evidence type="ECO:0000313" key="1">
    <source>
        <dbReference type="EMBL" id="GAL05158.1"/>
    </source>
</evidence>
<evidence type="ECO:0000313" key="2">
    <source>
        <dbReference type="Proteomes" id="UP000029227"/>
    </source>
</evidence>
<dbReference type="AlphaFoldDB" id="A0A090QSB7"/>
<proteinExistence type="predicted"/>
<comment type="caution">
    <text evidence="1">The sequence shown here is derived from an EMBL/GenBank/DDBJ whole genome shotgun (WGS) entry which is preliminary data.</text>
</comment>
<protein>
    <submittedName>
        <fullName evidence="1">L-cystine uptake protein TcyP</fullName>
    </submittedName>
</protein>